<name>A0A922S440_SCHHA</name>
<dbReference type="AlphaFoldDB" id="A0A922S440"/>
<feature type="transmembrane region" description="Helical" evidence="1">
    <location>
        <begin position="7"/>
        <end position="29"/>
    </location>
</feature>
<sequence>MLIRIYIILYLIHMMYHMYITFSIQYVHWHKDNDHNLDIESNMDLDDLLKEKYEGNLKGTHSYNSYEQKLSSKSLSGKIIDKLQKDTKNYEKEKSIIDQKMKPNQNHHYGTSIIITHNKYTSIINGKKKTDEDETIEAEEYDDHDDVHDVVDQDLKVDKHSYSLLEFPFTVLNNFGFGGWF</sequence>
<dbReference type="RefSeq" id="XP_051072547.1">
    <property type="nucleotide sequence ID" value="XM_051212368.1"/>
</dbReference>
<evidence type="ECO:0000256" key="1">
    <source>
        <dbReference type="SAM" id="Phobius"/>
    </source>
</evidence>
<dbReference type="EMBL" id="AMPZ03000002">
    <property type="protein sequence ID" value="KAH9592567.1"/>
    <property type="molecule type" value="Genomic_DNA"/>
</dbReference>
<reference evidence="2" key="2">
    <citation type="journal article" date="2019" name="Gigascience">
        <title>High-quality Schistosoma haematobium genome achieved by single-molecule and long-range sequencing.</title>
        <authorList>
            <person name="Stroehlein A.J."/>
            <person name="Korhonen P.K."/>
            <person name="Chong T.M."/>
            <person name="Lim Y.L."/>
            <person name="Chan K.G."/>
            <person name="Webster B."/>
            <person name="Rollinson D."/>
            <person name="Brindley P.J."/>
            <person name="Gasser R.B."/>
            <person name="Young N.D."/>
        </authorList>
    </citation>
    <scope>NUCLEOTIDE SEQUENCE</scope>
</reference>
<dbReference type="KEGG" id="shx:MS3_00004448"/>
<reference evidence="2" key="1">
    <citation type="journal article" date="2012" name="Nat. Genet.">
        <title>Whole-genome sequence of Schistosoma haematobium.</title>
        <authorList>
            <person name="Young N.D."/>
            <person name="Jex A.R."/>
            <person name="Li B."/>
            <person name="Liu S."/>
            <person name="Yang L."/>
            <person name="Xiong Z."/>
            <person name="Li Y."/>
            <person name="Cantacessi C."/>
            <person name="Hall R.S."/>
            <person name="Xu X."/>
            <person name="Chen F."/>
            <person name="Wu X."/>
            <person name="Zerlotini A."/>
            <person name="Oliveira G."/>
            <person name="Hofmann A."/>
            <person name="Zhang G."/>
            <person name="Fang X."/>
            <person name="Kang Y."/>
            <person name="Campbell B.E."/>
            <person name="Loukas A."/>
            <person name="Ranganathan S."/>
            <person name="Rollinson D."/>
            <person name="Rinaldi G."/>
            <person name="Brindley P.J."/>
            <person name="Yang H."/>
            <person name="Wang J."/>
            <person name="Wang J."/>
            <person name="Gasser R.B."/>
        </authorList>
    </citation>
    <scope>NUCLEOTIDE SEQUENCE</scope>
</reference>
<proteinExistence type="predicted"/>
<dbReference type="CTD" id="75577231"/>
<comment type="caution">
    <text evidence="2">The sequence shown here is derived from an EMBL/GenBank/DDBJ whole genome shotgun (WGS) entry which is preliminary data.</text>
</comment>
<dbReference type="OrthoDB" id="10331446at2759"/>
<organism evidence="2 3">
    <name type="scientific">Schistosoma haematobium</name>
    <name type="common">Blood fluke</name>
    <dbReference type="NCBI Taxonomy" id="6185"/>
    <lineage>
        <taxon>Eukaryota</taxon>
        <taxon>Metazoa</taxon>
        <taxon>Spiralia</taxon>
        <taxon>Lophotrochozoa</taxon>
        <taxon>Platyhelminthes</taxon>
        <taxon>Trematoda</taxon>
        <taxon>Digenea</taxon>
        <taxon>Strigeidida</taxon>
        <taxon>Schistosomatoidea</taxon>
        <taxon>Schistosomatidae</taxon>
        <taxon>Schistosoma</taxon>
    </lineage>
</organism>
<reference evidence="2" key="3">
    <citation type="submission" date="2021-06" db="EMBL/GenBank/DDBJ databases">
        <title>Chromosome-level genome assembly for S. haematobium.</title>
        <authorList>
            <person name="Stroehlein A.J."/>
        </authorList>
    </citation>
    <scope>NUCLEOTIDE SEQUENCE</scope>
</reference>
<accession>A0A922S440</accession>
<dbReference type="GeneID" id="75577231"/>
<keyword evidence="3" id="KW-1185">Reference proteome</keyword>
<reference evidence="2" key="4">
    <citation type="journal article" date="2022" name="PLoS Pathog.">
        <title>Chromosome-level genome of Schistosoma haematobium underpins genome-wide explorations of molecular variation.</title>
        <authorList>
            <person name="Stroehlein A.J."/>
            <person name="Korhonen P.K."/>
            <person name="Lee V.V."/>
            <person name="Ralph S.A."/>
            <person name="Mentink-Kane M."/>
            <person name="You H."/>
            <person name="McManus D.P."/>
            <person name="Tchuente L.T."/>
            <person name="Stothard J.R."/>
            <person name="Kaur P."/>
            <person name="Dudchenko O."/>
            <person name="Aiden E.L."/>
            <person name="Yang B."/>
            <person name="Yang H."/>
            <person name="Emery A.M."/>
            <person name="Webster B.L."/>
            <person name="Brindley P.J."/>
            <person name="Rollinson D."/>
            <person name="Chang B.C.H."/>
            <person name="Gasser R.B."/>
            <person name="Young N.D."/>
        </authorList>
    </citation>
    <scope>NUCLEOTIDE SEQUENCE</scope>
</reference>
<evidence type="ECO:0000313" key="3">
    <source>
        <dbReference type="Proteomes" id="UP000471633"/>
    </source>
</evidence>
<protein>
    <submittedName>
        <fullName evidence="2">Uncharacterized protein</fullName>
    </submittedName>
</protein>
<evidence type="ECO:0000313" key="2">
    <source>
        <dbReference type="EMBL" id="KAH9592567.1"/>
    </source>
</evidence>
<gene>
    <name evidence="2" type="ORF">MS3_00004448</name>
</gene>
<dbReference type="Proteomes" id="UP000471633">
    <property type="component" value="Unassembled WGS sequence"/>
</dbReference>
<keyword evidence="1" id="KW-0472">Membrane</keyword>
<keyword evidence="1" id="KW-1133">Transmembrane helix</keyword>
<keyword evidence="1" id="KW-0812">Transmembrane</keyword>